<dbReference type="GO" id="GO:0016887">
    <property type="term" value="F:ATP hydrolysis activity"/>
    <property type="evidence" value="ECO:0007669"/>
    <property type="project" value="InterPro"/>
</dbReference>
<dbReference type="RefSeq" id="WP_185383454.1">
    <property type="nucleotide sequence ID" value="NZ_JAARRG010000002.1"/>
</dbReference>
<dbReference type="Proteomes" id="UP000523362">
    <property type="component" value="Unassembled WGS sequence"/>
</dbReference>
<dbReference type="PANTHER" id="PTHR42798:SF2">
    <property type="entry name" value="ABC TRANSPORTER ATP-BINDING PROTEIN MG467-RELATED"/>
    <property type="match status" value="1"/>
</dbReference>
<evidence type="ECO:0000259" key="5">
    <source>
        <dbReference type="PROSITE" id="PS50893"/>
    </source>
</evidence>
<organism evidence="6 7">
    <name type="scientific">Listeria seeligeri</name>
    <dbReference type="NCBI Taxonomy" id="1640"/>
    <lineage>
        <taxon>Bacteria</taxon>
        <taxon>Bacillati</taxon>
        <taxon>Bacillota</taxon>
        <taxon>Bacilli</taxon>
        <taxon>Bacillales</taxon>
        <taxon>Listeriaceae</taxon>
        <taxon>Listeria</taxon>
    </lineage>
</organism>
<protein>
    <submittedName>
        <fullName evidence="6">ATP-binding cassette domain-containing protein</fullName>
    </submittedName>
</protein>
<feature type="domain" description="ABC transporter" evidence="5">
    <location>
        <begin position="2"/>
        <end position="207"/>
    </location>
</feature>
<accession>A0A7X0X0X6</accession>
<dbReference type="InterPro" id="IPR027417">
    <property type="entry name" value="P-loop_NTPase"/>
</dbReference>
<dbReference type="EMBL" id="JAARRG010000002">
    <property type="protein sequence ID" value="MBC1485601.1"/>
    <property type="molecule type" value="Genomic_DNA"/>
</dbReference>
<comment type="caution">
    <text evidence="6">The sequence shown here is derived from an EMBL/GenBank/DDBJ whole genome shotgun (WGS) entry which is preliminary data.</text>
</comment>
<dbReference type="AlphaFoldDB" id="A0A7X0X0X6"/>
<name>A0A7X0X0X6_LISSE</name>
<evidence type="ECO:0000313" key="6">
    <source>
        <dbReference type="EMBL" id="MBC1485601.1"/>
    </source>
</evidence>
<keyword evidence="3" id="KW-0547">Nucleotide-binding</keyword>
<dbReference type="Gene3D" id="3.40.50.300">
    <property type="entry name" value="P-loop containing nucleotide triphosphate hydrolases"/>
    <property type="match status" value="1"/>
</dbReference>
<dbReference type="PROSITE" id="PS50893">
    <property type="entry name" value="ABC_TRANSPORTER_2"/>
    <property type="match status" value="1"/>
</dbReference>
<evidence type="ECO:0000256" key="1">
    <source>
        <dbReference type="ARBA" id="ARBA00005417"/>
    </source>
</evidence>
<dbReference type="InterPro" id="IPR017911">
    <property type="entry name" value="MacB-like_ATP-bd"/>
</dbReference>
<comment type="similarity">
    <text evidence="1">Belongs to the ABC transporter superfamily.</text>
</comment>
<dbReference type="Pfam" id="PF00005">
    <property type="entry name" value="ABC_tran"/>
    <property type="match status" value="1"/>
</dbReference>
<dbReference type="PANTHER" id="PTHR42798">
    <property type="entry name" value="LIPOPROTEIN-RELEASING SYSTEM ATP-BINDING PROTEIN LOLD"/>
    <property type="match status" value="1"/>
</dbReference>
<dbReference type="CDD" id="cd03255">
    <property type="entry name" value="ABC_MJ0796_LolCDE_FtsE"/>
    <property type="match status" value="1"/>
</dbReference>
<keyword evidence="2" id="KW-0813">Transport</keyword>
<dbReference type="SMART" id="SM00382">
    <property type="entry name" value="AAA"/>
    <property type="match status" value="1"/>
</dbReference>
<keyword evidence="4 6" id="KW-0067">ATP-binding</keyword>
<dbReference type="GO" id="GO:0005524">
    <property type="term" value="F:ATP binding"/>
    <property type="evidence" value="ECO:0007669"/>
    <property type="project" value="UniProtKB-KW"/>
</dbReference>
<evidence type="ECO:0000313" key="7">
    <source>
        <dbReference type="Proteomes" id="UP000523362"/>
    </source>
</evidence>
<evidence type="ECO:0000256" key="4">
    <source>
        <dbReference type="ARBA" id="ARBA00022840"/>
    </source>
</evidence>
<dbReference type="InterPro" id="IPR003439">
    <property type="entry name" value="ABC_transporter-like_ATP-bd"/>
</dbReference>
<proteinExistence type="inferred from homology"/>
<dbReference type="InterPro" id="IPR003593">
    <property type="entry name" value="AAA+_ATPase"/>
</dbReference>
<sequence length="207" mass="23522">MIELKNISKKIQDKSILKNISLNVEDGEFVAIVGESGSGKTTLLNIIGHLESKDSGEIQIDHKNHQTKKEIMLLRRETLGFIFQNYLLMENETVLENLSISKGVKHEIITQQLQYVGLGESYLSQKVYQLSGGEKQRVAITRILLKPFQLLLADEPTGNLDKKNKQKIITLFLELKKQGKTIICVTHDQEIAEKADRVIRIEEGEIR</sequence>
<reference evidence="6 7" key="1">
    <citation type="submission" date="2020-03" db="EMBL/GenBank/DDBJ databases">
        <title>Soil Listeria distribution.</title>
        <authorList>
            <person name="Liao J."/>
            <person name="Wiedmann M."/>
        </authorList>
    </citation>
    <scope>NUCLEOTIDE SEQUENCE [LARGE SCALE GENOMIC DNA]</scope>
    <source>
        <strain evidence="6 7">FSL L7-1560</strain>
    </source>
</reference>
<evidence type="ECO:0000256" key="3">
    <source>
        <dbReference type="ARBA" id="ARBA00022741"/>
    </source>
</evidence>
<gene>
    <name evidence="6" type="ORF">HB897_05050</name>
</gene>
<evidence type="ECO:0000256" key="2">
    <source>
        <dbReference type="ARBA" id="ARBA00022448"/>
    </source>
</evidence>
<dbReference type="SUPFAM" id="SSF52540">
    <property type="entry name" value="P-loop containing nucleoside triphosphate hydrolases"/>
    <property type="match status" value="1"/>
</dbReference>